<sequence length="232" mass="25141">MGGLGRLWAGKLTGGARMCGALRATLAARTLCSSSAAIPDHFAALGVGRSFSLDEAALKAGYLRLMAEHHPDRHTRGTATEQSGSADRSADVTRAFSVLTQPHRRAVHLLELLGAPLVEETNGTALLGVEFLSEIMDKRFEVDDPATTEDRLKELQEENNKAMQAILSDLDTAFSCVDVSGNRVQKNEGGANGSLPAKLEEARILTAKLGYLQRIHDVAIERLAEEEERREH</sequence>
<protein>
    <recommendedName>
        <fullName evidence="3">J domain-containing protein</fullName>
    </recommendedName>
</protein>
<reference evidence="4" key="1">
    <citation type="submission" date="2021-01" db="EMBL/GenBank/DDBJ databases">
        <authorList>
            <person name="Corre E."/>
            <person name="Pelletier E."/>
            <person name="Niang G."/>
            <person name="Scheremetjew M."/>
            <person name="Finn R."/>
            <person name="Kale V."/>
            <person name="Holt S."/>
            <person name="Cochrane G."/>
            <person name="Meng A."/>
            <person name="Brown T."/>
            <person name="Cohen L."/>
        </authorList>
    </citation>
    <scope>NUCLEOTIDE SEQUENCE</scope>
    <source>
        <strain evidence="4">SPMC142</strain>
    </source>
</reference>
<evidence type="ECO:0000256" key="2">
    <source>
        <dbReference type="ARBA" id="ARBA00023186"/>
    </source>
</evidence>
<dbReference type="GO" id="GO:0051087">
    <property type="term" value="F:protein-folding chaperone binding"/>
    <property type="evidence" value="ECO:0007669"/>
    <property type="project" value="InterPro"/>
</dbReference>
<dbReference type="PROSITE" id="PS50076">
    <property type="entry name" value="DNAJ_2"/>
    <property type="match status" value="1"/>
</dbReference>
<dbReference type="GO" id="GO:0005739">
    <property type="term" value="C:mitochondrion"/>
    <property type="evidence" value="ECO:0007669"/>
    <property type="project" value="TreeGrafter"/>
</dbReference>
<evidence type="ECO:0000259" key="3">
    <source>
        <dbReference type="PROSITE" id="PS50076"/>
    </source>
</evidence>
<dbReference type="Pfam" id="PF00226">
    <property type="entry name" value="DnaJ"/>
    <property type="match status" value="1"/>
</dbReference>
<dbReference type="Gene3D" id="1.10.287.110">
    <property type="entry name" value="DnaJ domain"/>
    <property type="match status" value="1"/>
</dbReference>
<dbReference type="EMBL" id="HBIQ01021397">
    <property type="protein sequence ID" value="CAE0534576.1"/>
    <property type="molecule type" value="Transcribed_RNA"/>
</dbReference>
<feature type="domain" description="J" evidence="3">
    <location>
        <begin position="40"/>
        <end position="114"/>
    </location>
</feature>
<dbReference type="CDD" id="cd06257">
    <property type="entry name" value="DnaJ"/>
    <property type="match status" value="1"/>
</dbReference>
<dbReference type="Gene3D" id="1.20.1280.20">
    <property type="entry name" value="HscB, C-terminal domain"/>
    <property type="match status" value="1"/>
</dbReference>
<organism evidence="4">
    <name type="scientific">Strombidinopsis acuminata</name>
    <dbReference type="NCBI Taxonomy" id="141414"/>
    <lineage>
        <taxon>Eukaryota</taxon>
        <taxon>Sar</taxon>
        <taxon>Alveolata</taxon>
        <taxon>Ciliophora</taxon>
        <taxon>Intramacronucleata</taxon>
        <taxon>Spirotrichea</taxon>
        <taxon>Choreotrichia</taxon>
        <taxon>Choreotrichida</taxon>
        <taxon>Strombidinopsidae</taxon>
        <taxon>Strombidinopsis</taxon>
    </lineage>
</organism>
<accession>A0A7S3W377</accession>
<keyword evidence="2" id="KW-0143">Chaperone</keyword>
<dbReference type="SUPFAM" id="SSF46565">
    <property type="entry name" value="Chaperone J-domain"/>
    <property type="match status" value="1"/>
</dbReference>
<name>A0A7S3W377_9SPIT</name>
<dbReference type="InterPro" id="IPR009073">
    <property type="entry name" value="HscB_oligo_C"/>
</dbReference>
<dbReference type="InterPro" id="IPR036869">
    <property type="entry name" value="J_dom_sf"/>
</dbReference>
<proteinExistence type="inferred from homology"/>
<dbReference type="GO" id="GO:0044571">
    <property type="term" value="P:[2Fe-2S] cluster assembly"/>
    <property type="evidence" value="ECO:0007669"/>
    <property type="project" value="InterPro"/>
</dbReference>
<dbReference type="Pfam" id="PF07743">
    <property type="entry name" value="HSCB_C"/>
    <property type="match status" value="1"/>
</dbReference>
<dbReference type="InterPro" id="IPR004640">
    <property type="entry name" value="HscB"/>
</dbReference>
<gene>
    <name evidence="4" type="ORF">SACU0126_LOCUS7160</name>
</gene>
<comment type="similarity">
    <text evidence="1">Belongs to the HscB family.</text>
</comment>
<dbReference type="SMART" id="SM00271">
    <property type="entry name" value="DnaJ"/>
    <property type="match status" value="1"/>
</dbReference>
<dbReference type="NCBIfam" id="TIGR00714">
    <property type="entry name" value="hscB"/>
    <property type="match status" value="1"/>
</dbReference>
<dbReference type="AlphaFoldDB" id="A0A7S3W377"/>
<evidence type="ECO:0000256" key="1">
    <source>
        <dbReference type="ARBA" id="ARBA00010476"/>
    </source>
</evidence>
<dbReference type="InterPro" id="IPR036386">
    <property type="entry name" value="HscB_C_sf"/>
</dbReference>
<dbReference type="GO" id="GO:0051259">
    <property type="term" value="P:protein complex oligomerization"/>
    <property type="evidence" value="ECO:0007669"/>
    <property type="project" value="InterPro"/>
</dbReference>
<dbReference type="PANTHER" id="PTHR14021:SF15">
    <property type="entry name" value="IRON-SULFUR CLUSTER CO-CHAPERONE PROTEIN HSCB"/>
    <property type="match status" value="1"/>
</dbReference>
<dbReference type="GO" id="GO:0001671">
    <property type="term" value="F:ATPase activator activity"/>
    <property type="evidence" value="ECO:0007669"/>
    <property type="project" value="InterPro"/>
</dbReference>
<dbReference type="InterPro" id="IPR001623">
    <property type="entry name" value="DnaJ_domain"/>
</dbReference>
<evidence type="ECO:0000313" key="4">
    <source>
        <dbReference type="EMBL" id="CAE0534576.1"/>
    </source>
</evidence>
<dbReference type="PANTHER" id="PTHR14021">
    <property type="entry name" value="IRON-SULFUR CLUSTER CO-CHAPERONE PROTEIN HSCB"/>
    <property type="match status" value="1"/>
</dbReference>